<name>A0A8S5MZA1_9CAUD</name>
<reference evidence="1" key="1">
    <citation type="journal article" date="2021" name="Proc. Natl. Acad. Sci. U.S.A.">
        <title>A Catalog of Tens of Thousands of Viruses from Human Metagenomes Reveals Hidden Associations with Chronic Diseases.</title>
        <authorList>
            <person name="Tisza M.J."/>
            <person name="Buck C.B."/>
        </authorList>
    </citation>
    <scope>NUCLEOTIDE SEQUENCE</scope>
    <source>
        <strain evidence="1">Ctyhm34</strain>
    </source>
</reference>
<accession>A0A8S5MZA1</accession>
<evidence type="ECO:0000313" key="1">
    <source>
        <dbReference type="EMBL" id="DAD87681.1"/>
    </source>
</evidence>
<organism evidence="1">
    <name type="scientific">Podoviridae sp. ctyhm34</name>
    <dbReference type="NCBI Taxonomy" id="2826595"/>
    <lineage>
        <taxon>Viruses</taxon>
        <taxon>Duplodnaviria</taxon>
        <taxon>Heunggongvirae</taxon>
        <taxon>Uroviricota</taxon>
        <taxon>Caudoviricetes</taxon>
    </lineage>
</organism>
<sequence length="33" mass="4013">MKQVPFSMCGNIEHKNELAKAYFRKYKTFSRMK</sequence>
<dbReference type="EMBL" id="BK015024">
    <property type="protein sequence ID" value="DAD87681.1"/>
    <property type="molecule type" value="Genomic_DNA"/>
</dbReference>
<protein>
    <submittedName>
        <fullName evidence="1">Uncharacterized protein</fullName>
    </submittedName>
</protein>
<proteinExistence type="predicted"/>